<dbReference type="Pfam" id="PF02631">
    <property type="entry name" value="RecX_HTH2"/>
    <property type="match status" value="1"/>
</dbReference>
<dbReference type="InterPro" id="IPR036388">
    <property type="entry name" value="WH-like_DNA-bd_sf"/>
</dbReference>
<dbReference type="EMBL" id="JRNI01000015">
    <property type="protein sequence ID" value="KGF31309.1"/>
    <property type="molecule type" value="Genomic_DNA"/>
</dbReference>
<dbReference type="GO" id="GO:0006282">
    <property type="term" value="P:regulation of DNA repair"/>
    <property type="evidence" value="ECO:0007669"/>
    <property type="project" value="UniProtKB-UniRule"/>
</dbReference>
<sequence>MSSHDSHDPGDYSSLSEELLLKSSAAKSKQSQLSLLARAIAFLSRREHSEAELRQKLQRYTDDLDEIDAVLARLQRENWQSDERFVESFVQSREQRWGNQKILQTLSQHKLDSDTLAELRDDLKDTEYQRARELWLKRFGAKYGLDPYDPESEVDEALLQQFKQQSPEAQAKERAKQMRFLASRGFTADVVYRVVNSLGAPEDDE</sequence>
<evidence type="ECO:0000313" key="11">
    <source>
        <dbReference type="Proteomes" id="UP000029629"/>
    </source>
</evidence>
<evidence type="ECO:0000256" key="3">
    <source>
        <dbReference type="ARBA" id="ARBA00018111"/>
    </source>
</evidence>
<keyword evidence="4 5" id="KW-0963">Cytoplasm</keyword>
<dbReference type="HAMAP" id="MF_01114">
    <property type="entry name" value="RecX"/>
    <property type="match status" value="1"/>
</dbReference>
<evidence type="ECO:0000259" key="7">
    <source>
        <dbReference type="Pfam" id="PF02631"/>
    </source>
</evidence>
<dbReference type="RefSeq" id="WP_018026154.1">
    <property type="nucleotide sequence ID" value="NZ_JRNI01000015.1"/>
</dbReference>
<feature type="domain" description="RecX third three-helical" evidence="8">
    <location>
        <begin position="161"/>
        <end position="195"/>
    </location>
</feature>
<dbReference type="NCBIfam" id="NF001055">
    <property type="entry name" value="PRK00117.2-5"/>
    <property type="match status" value="1"/>
</dbReference>
<comment type="caution">
    <text evidence="10">The sequence shown here is derived from an EMBL/GenBank/DDBJ whole genome shotgun (WGS) entry which is preliminary data.</text>
</comment>
<comment type="subcellular location">
    <subcellularLocation>
        <location evidence="1 5">Cytoplasm</location>
    </subcellularLocation>
</comment>
<dbReference type="OrthoDB" id="5295441at2"/>
<evidence type="ECO:0000256" key="4">
    <source>
        <dbReference type="ARBA" id="ARBA00022490"/>
    </source>
</evidence>
<gene>
    <name evidence="5" type="primary">recX</name>
    <name evidence="10" type="ORF">HMPREF2130_04145</name>
</gene>
<dbReference type="PANTHER" id="PTHR33602">
    <property type="entry name" value="REGULATORY PROTEIN RECX FAMILY PROTEIN"/>
    <property type="match status" value="1"/>
</dbReference>
<protein>
    <recommendedName>
        <fullName evidence="3 5">Regulatory protein RecX</fullName>
    </recommendedName>
</protein>
<comment type="function">
    <text evidence="5">Modulates RecA activity.</text>
</comment>
<name>A0A096BDU3_9BURK</name>
<dbReference type="PANTHER" id="PTHR33602:SF1">
    <property type="entry name" value="REGULATORY PROTEIN RECX FAMILY PROTEIN"/>
    <property type="match status" value="1"/>
</dbReference>
<dbReference type="GO" id="GO:0005737">
    <property type="term" value="C:cytoplasm"/>
    <property type="evidence" value="ECO:0007669"/>
    <property type="project" value="UniProtKB-SubCell"/>
</dbReference>
<evidence type="ECO:0000259" key="9">
    <source>
        <dbReference type="Pfam" id="PF21982"/>
    </source>
</evidence>
<dbReference type="AlphaFoldDB" id="A0A096BDU3"/>
<evidence type="ECO:0000313" key="10">
    <source>
        <dbReference type="EMBL" id="KGF31309.1"/>
    </source>
</evidence>
<evidence type="ECO:0000256" key="2">
    <source>
        <dbReference type="ARBA" id="ARBA00009695"/>
    </source>
</evidence>
<dbReference type="Gene3D" id="1.10.10.10">
    <property type="entry name" value="Winged helix-like DNA-binding domain superfamily/Winged helix DNA-binding domain"/>
    <property type="match status" value="3"/>
</dbReference>
<keyword evidence="11" id="KW-1185">Reference proteome</keyword>
<evidence type="ECO:0000259" key="8">
    <source>
        <dbReference type="Pfam" id="PF21981"/>
    </source>
</evidence>
<dbReference type="InterPro" id="IPR053925">
    <property type="entry name" value="RecX_HTH_3rd"/>
</dbReference>
<dbReference type="GeneID" id="93427758"/>
<evidence type="ECO:0000256" key="6">
    <source>
        <dbReference type="SAM" id="Coils"/>
    </source>
</evidence>
<proteinExistence type="inferred from homology"/>
<feature type="coiled-coil region" evidence="6">
    <location>
        <begin position="50"/>
        <end position="77"/>
    </location>
</feature>
<dbReference type="InterPro" id="IPR053926">
    <property type="entry name" value="RecX_HTH_1st"/>
</dbReference>
<reference evidence="10 11" key="1">
    <citation type="submission" date="2014-07" db="EMBL/GenBank/DDBJ databases">
        <authorList>
            <person name="McCorrison J."/>
            <person name="Sanka R."/>
            <person name="Torralba M."/>
            <person name="Gillis M."/>
            <person name="Haft D.H."/>
            <person name="Methe B."/>
            <person name="Sutton G."/>
            <person name="Nelson K.E."/>
        </authorList>
    </citation>
    <scope>NUCLEOTIDE SEQUENCE [LARGE SCALE GENOMIC DNA]</scope>
    <source>
        <strain evidence="10 11">DNF00040</strain>
    </source>
</reference>
<accession>A0A096BDU3</accession>
<dbReference type="Proteomes" id="UP000029629">
    <property type="component" value="Unassembled WGS sequence"/>
</dbReference>
<comment type="similarity">
    <text evidence="2 5">Belongs to the RecX family.</text>
</comment>
<keyword evidence="6" id="KW-0175">Coiled coil</keyword>
<dbReference type="eggNOG" id="COG2137">
    <property type="taxonomic scope" value="Bacteria"/>
</dbReference>
<dbReference type="InterPro" id="IPR003783">
    <property type="entry name" value="Regulatory_RecX"/>
</dbReference>
<dbReference type="InterPro" id="IPR053924">
    <property type="entry name" value="RecX_HTH_2nd"/>
</dbReference>
<feature type="domain" description="RecX first three-helical" evidence="9">
    <location>
        <begin position="37"/>
        <end position="74"/>
    </location>
</feature>
<evidence type="ECO:0000256" key="1">
    <source>
        <dbReference type="ARBA" id="ARBA00004496"/>
    </source>
</evidence>
<dbReference type="Pfam" id="PF21981">
    <property type="entry name" value="RecX_HTH3"/>
    <property type="match status" value="1"/>
</dbReference>
<dbReference type="Pfam" id="PF21982">
    <property type="entry name" value="RecX_HTH1"/>
    <property type="match status" value="1"/>
</dbReference>
<evidence type="ECO:0000256" key="5">
    <source>
        <dbReference type="HAMAP-Rule" id="MF_01114"/>
    </source>
</evidence>
<organism evidence="10 11">
    <name type="scientific">Oligella urethralis DNF00040</name>
    <dbReference type="NCBI Taxonomy" id="1401065"/>
    <lineage>
        <taxon>Bacteria</taxon>
        <taxon>Pseudomonadati</taxon>
        <taxon>Pseudomonadota</taxon>
        <taxon>Betaproteobacteria</taxon>
        <taxon>Burkholderiales</taxon>
        <taxon>Alcaligenaceae</taxon>
        <taxon>Oligella</taxon>
    </lineage>
</organism>
<feature type="domain" description="RecX second three-helical" evidence="7">
    <location>
        <begin position="81"/>
        <end position="118"/>
    </location>
</feature>